<keyword evidence="2" id="KW-1185">Reference proteome</keyword>
<dbReference type="Proteomes" id="UP000240399">
    <property type="component" value="Segment"/>
</dbReference>
<name>A0A2K9L423_9VIRU</name>
<dbReference type="EMBL" id="KY523104">
    <property type="protein sequence ID" value="AUL78423.3"/>
    <property type="molecule type" value="Genomic_DNA"/>
</dbReference>
<evidence type="ECO:0000313" key="2">
    <source>
        <dbReference type="Proteomes" id="UP000240399"/>
    </source>
</evidence>
<accession>A0A2K9L423</accession>
<evidence type="ECO:0000313" key="1">
    <source>
        <dbReference type="EMBL" id="AUL78423.3"/>
    </source>
</evidence>
<sequence length="95" mass="10238">MGAVNSVTSAETRLENIKSGRNFIVAADGNDLHFNNVQCGGNFIIKGKGTRNIYLTGDVAVKGNIICENGGCNLYINCKNFTSCSIVDFNDVKMQ</sequence>
<protein>
    <submittedName>
        <fullName evidence="1">ORFan</fullName>
    </submittedName>
</protein>
<dbReference type="KEGG" id="vg:80519027"/>
<dbReference type="GeneID" id="80519027"/>
<reference evidence="1 2" key="1">
    <citation type="journal article" date="2018" name="Nat. Commun.">
        <title>Tailed giant Tupanvirus possesses the most complete translational apparatus of the known virosphere.</title>
        <authorList>
            <person name="Abrahao J."/>
            <person name="Silva L."/>
            <person name="Silva L.S."/>
            <person name="Khalil J.Y.B."/>
            <person name="Rodrigues R."/>
            <person name="Arantes T."/>
            <person name="Assis F."/>
            <person name="Boratto P."/>
            <person name="Andrade M."/>
            <person name="Kroon E.G."/>
            <person name="Ribeiro B."/>
            <person name="Bergier I."/>
            <person name="Seligmann H."/>
            <person name="Ghigo E."/>
            <person name="Colson P."/>
            <person name="Levasseur A."/>
            <person name="Kroemer G."/>
            <person name="Raoult D."/>
            <person name="La Scola B."/>
        </authorList>
    </citation>
    <scope>NUCLEOTIDE SEQUENCE [LARGE SCALE GENOMIC DNA]</scope>
    <source>
        <strain evidence="1">Soda lake</strain>
    </source>
</reference>
<dbReference type="RefSeq" id="YP_010782263.1">
    <property type="nucleotide sequence ID" value="NC_075039.1"/>
</dbReference>
<proteinExistence type="predicted"/>
<organism evidence="1 2">
    <name type="scientific">Tupanvirus soda lake</name>
    <dbReference type="NCBI Taxonomy" id="2126985"/>
    <lineage>
        <taxon>Viruses</taxon>
        <taxon>Varidnaviria</taxon>
        <taxon>Bamfordvirae</taxon>
        <taxon>Nucleocytoviricota</taxon>
        <taxon>Megaviricetes</taxon>
        <taxon>Imitervirales</taxon>
        <taxon>Mimiviridae</taxon>
        <taxon>Megamimivirinae</taxon>
        <taxon>Tupanvirus</taxon>
        <taxon>Tupanvirus salinum</taxon>
    </lineage>
</organism>